<evidence type="ECO:0000256" key="2">
    <source>
        <dbReference type="SAM" id="MobiDB-lite"/>
    </source>
</evidence>
<name>A0AAV9NLL2_9EURO</name>
<organism evidence="5 6">
    <name type="scientific">Exophiala bonariae</name>
    <dbReference type="NCBI Taxonomy" id="1690606"/>
    <lineage>
        <taxon>Eukaryota</taxon>
        <taxon>Fungi</taxon>
        <taxon>Dikarya</taxon>
        <taxon>Ascomycota</taxon>
        <taxon>Pezizomycotina</taxon>
        <taxon>Eurotiomycetes</taxon>
        <taxon>Chaetothyriomycetidae</taxon>
        <taxon>Chaetothyriales</taxon>
        <taxon>Herpotrichiellaceae</taxon>
        <taxon>Exophiala</taxon>
    </lineage>
</organism>
<accession>A0AAV9NLL2</accession>
<dbReference type="SUPFAM" id="SSF48350">
    <property type="entry name" value="GTPase activation domain, GAP"/>
    <property type="match status" value="1"/>
</dbReference>
<feature type="compositionally biased region" description="Polar residues" evidence="2">
    <location>
        <begin position="1"/>
        <end position="39"/>
    </location>
</feature>
<feature type="region of interest" description="Disordered" evidence="2">
    <location>
        <begin position="903"/>
        <end position="1039"/>
    </location>
</feature>
<feature type="compositionally biased region" description="Pro residues" evidence="2">
    <location>
        <begin position="1340"/>
        <end position="1352"/>
    </location>
</feature>
<dbReference type="PROSITE" id="PS50003">
    <property type="entry name" value="PH_DOMAIN"/>
    <property type="match status" value="1"/>
</dbReference>
<dbReference type="GO" id="GO:0005096">
    <property type="term" value="F:GTPase activator activity"/>
    <property type="evidence" value="ECO:0007669"/>
    <property type="project" value="UniProtKB-KW"/>
</dbReference>
<gene>
    <name evidence="5" type="ORF">LTR84_007599</name>
</gene>
<feature type="region of interest" description="Disordered" evidence="2">
    <location>
        <begin position="362"/>
        <end position="396"/>
    </location>
</feature>
<feature type="compositionally biased region" description="Polar residues" evidence="2">
    <location>
        <begin position="758"/>
        <end position="779"/>
    </location>
</feature>
<dbReference type="GO" id="GO:0035091">
    <property type="term" value="F:phosphatidylinositol binding"/>
    <property type="evidence" value="ECO:0007669"/>
    <property type="project" value="InterPro"/>
</dbReference>
<feature type="compositionally biased region" description="Basic and acidic residues" evidence="2">
    <location>
        <begin position="430"/>
        <end position="458"/>
    </location>
</feature>
<dbReference type="Gene3D" id="1.10.555.10">
    <property type="entry name" value="Rho GTPase activation protein"/>
    <property type="match status" value="1"/>
</dbReference>
<dbReference type="SUPFAM" id="SSF50729">
    <property type="entry name" value="PH domain-like"/>
    <property type="match status" value="1"/>
</dbReference>
<dbReference type="InterPro" id="IPR036871">
    <property type="entry name" value="PX_dom_sf"/>
</dbReference>
<proteinExistence type="predicted"/>
<dbReference type="Pfam" id="PF00169">
    <property type="entry name" value="PH"/>
    <property type="match status" value="1"/>
</dbReference>
<evidence type="ECO:0000259" key="4">
    <source>
        <dbReference type="PROSITE" id="PS50238"/>
    </source>
</evidence>
<dbReference type="FunFam" id="2.30.29.30:FF:000452">
    <property type="entry name" value="Rho GTPase activator (Bem3)"/>
    <property type="match status" value="1"/>
</dbReference>
<feature type="compositionally biased region" description="Polar residues" evidence="2">
    <location>
        <begin position="943"/>
        <end position="955"/>
    </location>
</feature>
<dbReference type="InterPro" id="IPR008936">
    <property type="entry name" value="Rho_GTPase_activation_prot"/>
</dbReference>
<dbReference type="Pfam" id="PF00620">
    <property type="entry name" value="RhoGAP"/>
    <property type="match status" value="1"/>
</dbReference>
<feature type="compositionally biased region" description="Low complexity" evidence="2">
    <location>
        <begin position="1016"/>
        <end position="1029"/>
    </location>
</feature>
<feature type="compositionally biased region" description="Polar residues" evidence="2">
    <location>
        <begin position="154"/>
        <end position="170"/>
    </location>
</feature>
<dbReference type="CDD" id="cd06093">
    <property type="entry name" value="PX_domain"/>
    <property type="match status" value="1"/>
</dbReference>
<feature type="compositionally biased region" description="Low complexity" evidence="2">
    <location>
        <begin position="1290"/>
        <end position="1301"/>
    </location>
</feature>
<feature type="region of interest" description="Disordered" evidence="2">
    <location>
        <begin position="1245"/>
        <end position="1265"/>
    </location>
</feature>
<dbReference type="RefSeq" id="XP_064710155.1">
    <property type="nucleotide sequence ID" value="XM_064851152.1"/>
</dbReference>
<feature type="compositionally biased region" description="Low complexity" evidence="2">
    <location>
        <begin position="331"/>
        <end position="342"/>
    </location>
</feature>
<dbReference type="EMBL" id="JAVRRD010000003">
    <property type="protein sequence ID" value="KAK5061058.1"/>
    <property type="molecule type" value="Genomic_DNA"/>
</dbReference>
<protein>
    <recommendedName>
        <fullName evidence="7">RhoGAP-domain-containing protein</fullName>
    </recommendedName>
</protein>
<feature type="compositionally biased region" description="Polar residues" evidence="2">
    <location>
        <begin position="79"/>
        <end position="91"/>
    </location>
</feature>
<feature type="compositionally biased region" description="Polar residues" evidence="2">
    <location>
        <begin position="290"/>
        <end position="303"/>
    </location>
</feature>
<dbReference type="CDD" id="cd13277">
    <property type="entry name" value="PH_Bem3"/>
    <property type="match status" value="1"/>
</dbReference>
<feature type="region of interest" description="Disordered" evidence="2">
    <location>
        <begin position="530"/>
        <end position="603"/>
    </location>
</feature>
<evidence type="ECO:0000313" key="5">
    <source>
        <dbReference type="EMBL" id="KAK5061058.1"/>
    </source>
</evidence>
<feature type="domain" description="Rho-GAP" evidence="4">
    <location>
        <begin position="1052"/>
        <end position="1245"/>
    </location>
</feature>
<dbReference type="SMART" id="SM00324">
    <property type="entry name" value="RhoGAP"/>
    <property type="match status" value="1"/>
</dbReference>
<evidence type="ECO:0000313" key="6">
    <source>
        <dbReference type="Proteomes" id="UP001358417"/>
    </source>
</evidence>
<feature type="compositionally biased region" description="Basic and acidic residues" evidence="2">
    <location>
        <begin position="995"/>
        <end position="1005"/>
    </location>
</feature>
<feature type="region of interest" description="Disordered" evidence="2">
    <location>
        <begin position="410"/>
        <end position="471"/>
    </location>
</feature>
<comment type="caution">
    <text evidence="5">The sequence shown here is derived from an EMBL/GenBank/DDBJ whole genome shotgun (WGS) entry which is preliminary data.</text>
</comment>
<feature type="compositionally biased region" description="Polar residues" evidence="2">
    <location>
        <begin position="131"/>
        <end position="142"/>
    </location>
</feature>
<dbReference type="InterPro" id="IPR011993">
    <property type="entry name" value="PH-like_dom_sf"/>
</dbReference>
<feature type="region of interest" description="Disordered" evidence="2">
    <location>
        <begin position="1290"/>
        <end position="1362"/>
    </location>
</feature>
<dbReference type="PROSITE" id="PS50238">
    <property type="entry name" value="RHOGAP"/>
    <property type="match status" value="1"/>
</dbReference>
<feature type="compositionally biased region" description="Low complexity" evidence="2">
    <location>
        <begin position="557"/>
        <end position="567"/>
    </location>
</feature>
<feature type="domain" description="PH" evidence="3">
    <location>
        <begin position="778"/>
        <end position="890"/>
    </location>
</feature>
<dbReference type="Gene3D" id="2.30.29.30">
    <property type="entry name" value="Pleckstrin-homology domain (PH domain)/Phosphotyrosine-binding domain (PTB)"/>
    <property type="match status" value="1"/>
</dbReference>
<dbReference type="Gene3D" id="3.30.1520.10">
    <property type="entry name" value="Phox-like domain"/>
    <property type="match status" value="1"/>
</dbReference>
<dbReference type="PANTHER" id="PTHR23176:SF129">
    <property type="entry name" value="RHO GTPASE ACTIVATING PROTEIN AT 16F, ISOFORM E-RELATED"/>
    <property type="match status" value="1"/>
</dbReference>
<reference evidence="5 6" key="1">
    <citation type="submission" date="2023-08" db="EMBL/GenBank/DDBJ databases">
        <title>Black Yeasts Isolated from many extreme environments.</title>
        <authorList>
            <person name="Coleine C."/>
            <person name="Stajich J.E."/>
            <person name="Selbmann L."/>
        </authorList>
    </citation>
    <scope>NUCLEOTIDE SEQUENCE [LARGE SCALE GENOMIC DNA]</scope>
    <source>
        <strain evidence="5 6">CCFEE 5792</strain>
    </source>
</reference>
<dbReference type="InterPro" id="IPR050729">
    <property type="entry name" value="Rho-GAP"/>
</dbReference>
<evidence type="ECO:0000256" key="1">
    <source>
        <dbReference type="ARBA" id="ARBA00022468"/>
    </source>
</evidence>
<dbReference type="Proteomes" id="UP001358417">
    <property type="component" value="Unassembled WGS sequence"/>
</dbReference>
<keyword evidence="1" id="KW-0343">GTPase activation</keyword>
<feature type="compositionally biased region" description="Polar residues" evidence="2">
    <location>
        <begin position="362"/>
        <end position="371"/>
    </location>
</feature>
<keyword evidence="6" id="KW-1185">Reference proteome</keyword>
<dbReference type="GO" id="GO:0005938">
    <property type="term" value="C:cell cortex"/>
    <property type="evidence" value="ECO:0007669"/>
    <property type="project" value="UniProtKB-ARBA"/>
</dbReference>
<dbReference type="InterPro" id="IPR001849">
    <property type="entry name" value="PH_domain"/>
</dbReference>
<dbReference type="InterPro" id="IPR000198">
    <property type="entry name" value="RhoGAP_dom"/>
</dbReference>
<feature type="region of interest" description="Disordered" evidence="2">
    <location>
        <begin position="272"/>
        <end position="350"/>
    </location>
</feature>
<evidence type="ECO:0000259" key="3">
    <source>
        <dbReference type="PROSITE" id="PS50003"/>
    </source>
</evidence>
<dbReference type="SMART" id="SM00233">
    <property type="entry name" value="PH"/>
    <property type="match status" value="1"/>
</dbReference>
<feature type="region of interest" description="Disordered" evidence="2">
    <location>
        <begin position="758"/>
        <end position="783"/>
    </location>
</feature>
<dbReference type="GO" id="GO:0007165">
    <property type="term" value="P:signal transduction"/>
    <property type="evidence" value="ECO:0007669"/>
    <property type="project" value="InterPro"/>
</dbReference>
<dbReference type="GeneID" id="89975765"/>
<feature type="compositionally biased region" description="Basic and acidic residues" evidence="2">
    <location>
        <begin position="306"/>
        <end position="320"/>
    </location>
</feature>
<dbReference type="PANTHER" id="PTHR23176">
    <property type="entry name" value="RHO/RAC/CDC GTPASE-ACTIVATING PROTEIN"/>
    <property type="match status" value="1"/>
</dbReference>
<feature type="compositionally biased region" description="Low complexity" evidence="2">
    <location>
        <begin position="178"/>
        <end position="193"/>
    </location>
</feature>
<sequence>MLHPTSNSIAPRSPQTRLTPTTADVSNESPVDPHSQASASRKPAHQLLSNNLIPRDYLSSLAGSRSPGFPPRRNLDDAPSSTTSPAFNSTHELGRSGSAQAHPGEALLTGRTKHNPPSGSELRPSPDQRSVKSSSTNTTTAPADSLSGPGPSLISESPKSFVSSLTSVQHEATMPRTSSIDSAISNISNPSAPQKLPGDTKDPSPQEVRNLIATAGSAENLVQHLLRDKGHAAAQNAQLWKLVDKQRALLLGLNKDLERASKERDRYRKKLKELQDKAPSIPTIHMEGHSPQSEGGASVSSNEAVIGRDTRPNLHEDHQTPQKHSSPPIHSSPVDSSMMPSPLHMQQPHKFQSISTQLANPMATVTESSPLSEKAPKSFQASRKTAPRPLKLSSAKENLPVAQQYPLGEAIVSDAEEEMRQPVPRGRRKTREEDDREREIIAFKEQEARSRSKKDKQQNSDIVDIQGQAPQPLSTVALDQMHTRMQAQLSPQSITSAGSSAQLSIPLRSPGLPLSPRPIGQALLGATLPMSPRSVGGGSNFPLSPRAPKQALPNPTTPGTHAPAPHTLDAQKRPAPSLGPSPLAKMNSNSSSDQPPIHDSLLSPGEIPLVNRSLVSPTWPDLLLPPNALPSIQVRVASSRLKPSRNSVIGVKPQEELSVFSLSIYERASASELWRLEKLPMSLPTLEQQLRTKCTELPKLPERKLFSGHSPVIVDARRQAIDNYFDELLDTPMDEQAAAFICKYLSTDVLDHHVRPPAQQSVDETQAKSIPTPQSSGIPTKSGYLTKKGKNFGGWKSRYFVLDSPELRYFEAPGGAHLGTIKLLNARIGRQTQSDPPGRPEGDAENQYRHAFLILEPKRKDMNSHLRHVLCAESDEERDEWVETLLHYIDERPTEMKAQYGAGVQNAQGKESKSTHKSGSTHTHDDTESKPASSPLLGHPYSDTPSPSNASSHTPDPSLPETIPASKSMISGPINGSKISDAGLWGNRSAAPGGSKDRDRGDRGMRNLFHFRKSSSEQLAQHQAQSQHHPAPPKKTEFQVRRQGPIRPVFGMQLSEATTHYSPMDVDVYLPAVVYRCIRYLEAKDAANEEGLFRLSGSNIVIRSLKDRFNSEGDIDLLAEDEDYDVHAVASLFKMYLRELPATILTRELHLEFLKVLEVPDKQRKIQAFNGLVHDLPTCNFALLRSLSQYLLQVVSNSERNKMSVKNVGIVFSPTLNIPAPVFSMFLTEFEAIFDAPIQRDSIRSTEIEREAGGALTPEDIRSPRRQMFTDLPTPAYNQHSFANNAINANSNASASHGASHPHSHAPPPEHHRDPSDDLGFAPLQPSYESRNYVSHPQDMPAPPRYPPPQPPYGGQVDYSGSTLLMTPENAATVKAKRRESSMLFL</sequence>
<feature type="region of interest" description="Disordered" evidence="2">
    <location>
        <begin position="1"/>
        <end position="206"/>
    </location>
</feature>
<dbReference type="SUPFAM" id="SSF64268">
    <property type="entry name" value="PX domain"/>
    <property type="match status" value="1"/>
</dbReference>
<evidence type="ECO:0008006" key="7">
    <source>
        <dbReference type="Google" id="ProtNLM"/>
    </source>
</evidence>